<gene>
    <name evidence="1" type="ORF">METZ01_LOCUS328573</name>
</gene>
<sequence length="61" mass="6951">MKTITSKIAEAQKTIKSILKLINQRNLLIDLPNASSVLLPSIFICSDHISWVRDVHVFNLY</sequence>
<protein>
    <submittedName>
        <fullName evidence="1">Uncharacterized protein</fullName>
    </submittedName>
</protein>
<name>A0A382PQS9_9ZZZZ</name>
<organism evidence="1">
    <name type="scientific">marine metagenome</name>
    <dbReference type="NCBI Taxonomy" id="408172"/>
    <lineage>
        <taxon>unclassified sequences</taxon>
        <taxon>metagenomes</taxon>
        <taxon>ecological metagenomes</taxon>
    </lineage>
</organism>
<reference evidence="1" key="1">
    <citation type="submission" date="2018-05" db="EMBL/GenBank/DDBJ databases">
        <authorList>
            <person name="Lanie J.A."/>
            <person name="Ng W.-L."/>
            <person name="Kazmierczak K.M."/>
            <person name="Andrzejewski T.M."/>
            <person name="Davidsen T.M."/>
            <person name="Wayne K.J."/>
            <person name="Tettelin H."/>
            <person name="Glass J.I."/>
            <person name="Rusch D."/>
            <person name="Podicherti R."/>
            <person name="Tsui H.-C.T."/>
            <person name="Winkler M.E."/>
        </authorList>
    </citation>
    <scope>NUCLEOTIDE SEQUENCE</scope>
</reference>
<dbReference type="EMBL" id="UINC01109121">
    <property type="protein sequence ID" value="SVC75719.1"/>
    <property type="molecule type" value="Genomic_DNA"/>
</dbReference>
<proteinExistence type="predicted"/>
<dbReference type="AlphaFoldDB" id="A0A382PQS9"/>
<evidence type="ECO:0000313" key="1">
    <source>
        <dbReference type="EMBL" id="SVC75719.1"/>
    </source>
</evidence>
<accession>A0A382PQS9</accession>